<dbReference type="EMBL" id="CAAHFG010000001">
    <property type="protein sequence ID" value="VGO11488.1"/>
    <property type="molecule type" value="Genomic_DNA"/>
</dbReference>
<reference evidence="2 3" key="1">
    <citation type="submission" date="2019-04" db="EMBL/GenBank/DDBJ databases">
        <authorList>
            <person name="Van Vliet M D."/>
        </authorList>
    </citation>
    <scope>NUCLEOTIDE SEQUENCE [LARGE SCALE GENOMIC DNA]</scope>
    <source>
        <strain evidence="2 3">F1</strain>
    </source>
</reference>
<keyword evidence="1" id="KW-0472">Membrane</keyword>
<protein>
    <submittedName>
        <fullName evidence="2">Uncharacterized protein</fullName>
    </submittedName>
</protein>
<sequence length="59" mass="6714">MKKVLEIISYLALVLIVLAPSLFYAQKIDLPMNKMLMTIATVVWFASAILWMGREKNEG</sequence>
<gene>
    <name evidence="2" type="ORF">PDESU_00032</name>
</gene>
<feature type="transmembrane region" description="Helical" evidence="1">
    <location>
        <begin position="35"/>
        <end position="53"/>
    </location>
</feature>
<keyword evidence="1" id="KW-1133">Transmembrane helix</keyword>
<proteinExistence type="predicted"/>
<dbReference type="Proteomes" id="UP000366872">
    <property type="component" value="Unassembled WGS sequence"/>
</dbReference>
<organism evidence="2 3">
    <name type="scientific">Pontiella desulfatans</name>
    <dbReference type="NCBI Taxonomy" id="2750659"/>
    <lineage>
        <taxon>Bacteria</taxon>
        <taxon>Pseudomonadati</taxon>
        <taxon>Kiritimatiellota</taxon>
        <taxon>Kiritimatiellia</taxon>
        <taxon>Kiritimatiellales</taxon>
        <taxon>Pontiellaceae</taxon>
        <taxon>Pontiella</taxon>
    </lineage>
</organism>
<evidence type="ECO:0000256" key="1">
    <source>
        <dbReference type="SAM" id="Phobius"/>
    </source>
</evidence>
<evidence type="ECO:0000313" key="3">
    <source>
        <dbReference type="Proteomes" id="UP000366872"/>
    </source>
</evidence>
<keyword evidence="3" id="KW-1185">Reference proteome</keyword>
<dbReference type="RefSeq" id="WP_136077242.1">
    <property type="nucleotide sequence ID" value="NZ_CAAHFG010000001.1"/>
</dbReference>
<dbReference type="AlphaFoldDB" id="A0A6C2TV62"/>
<name>A0A6C2TV62_PONDE</name>
<evidence type="ECO:0000313" key="2">
    <source>
        <dbReference type="EMBL" id="VGO11488.1"/>
    </source>
</evidence>
<accession>A0A6C2TV62</accession>
<keyword evidence="1" id="KW-0812">Transmembrane</keyword>